<evidence type="ECO:0000313" key="3">
    <source>
        <dbReference type="Proteomes" id="UP000323454"/>
    </source>
</evidence>
<keyword evidence="3" id="KW-1185">Reference proteome</keyword>
<proteinExistence type="predicted"/>
<gene>
    <name evidence="2" type="ORF">F0L68_39755</name>
</gene>
<feature type="transmembrane region" description="Helical" evidence="1">
    <location>
        <begin position="35"/>
        <end position="54"/>
    </location>
</feature>
<keyword evidence="1" id="KW-0812">Transmembrane</keyword>
<accession>A0A5B2WED0</accession>
<protein>
    <submittedName>
        <fullName evidence="2">Uncharacterized protein</fullName>
    </submittedName>
</protein>
<sequence length="86" mass="8640">MTTTEHVDPIVTPMDTGNGVAAADLVDYDLGENDLGGALVFALLAGLSIVLAVFSPVAVVSAVALAIVVMAGAIAFRLTRRGGGSR</sequence>
<dbReference type="Proteomes" id="UP000323454">
    <property type="component" value="Unassembled WGS sequence"/>
</dbReference>
<evidence type="ECO:0000256" key="1">
    <source>
        <dbReference type="SAM" id="Phobius"/>
    </source>
</evidence>
<dbReference type="EMBL" id="VUOB01000105">
    <property type="protein sequence ID" value="KAA2248687.1"/>
    <property type="molecule type" value="Genomic_DNA"/>
</dbReference>
<dbReference type="RefSeq" id="WP_149855095.1">
    <property type="nucleotide sequence ID" value="NZ_VUOB01000105.1"/>
</dbReference>
<reference evidence="2 3" key="1">
    <citation type="submission" date="2019-09" db="EMBL/GenBank/DDBJ databases">
        <title>Goodfellowia gen. nov., a new genus of the Pseudonocardineae related to Actinoalloteichus, containing Goodfellowia coeruleoviolacea gen. nov., comb. nov. gen. nov., comb. nov.</title>
        <authorList>
            <person name="Labeda D."/>
        </authorList>
    </citation>
    <scope>NUCLEOTIDE SEQUENCE [LARGE SCALE GENOMIC DNA]</scope>
    <source>
        <strain evidence="2 3">AN110305</strain>
    </source>
</reference>
<feature type="transmembrane region" description="Helical" evidence="1">
    <location>
        <begin position="60"/>
        <end position="79"/>
    </location>
</feature>
<organism evidence="2 3">
    <name type="scientific">Solihabitans fulvus</name>
    <dbReference type="NCBI Taxonomy" id="1892852"/>
    <lineage>
        <taxon>Bacteria</taxon>
        <taxon>Bacillati</taxon>
        <taxon>Actinomycetota</taxon>
        <taxon>Actinomycetes</taxon>
        <taxon>Pseudonocardiales</taxon>
        <taxon>Pseudonocardiaceae</taxon>
        <taxon>Solihabitans</taxon>
    </lineage>
</organism>
<keyword evidence="1" id="KW-1133">Transmembrane helix</keyword>
<dbReference type="AlphaFoldDB" id="A0A5B2WED0"/>
<name>A0A5B2WED0_9PSEU</name>
<evidence type="ECO:0000313" key="2">
    <source>
        <dbReference type="EMBL" id="KAA2248687.1"/>
    </source>
</evidence>
<reference evidence="2 3" key="2">
    <citation type="submission" date="2019-09" db="EMBL/GenBank/DDBJ databases">
        <authorList>
            <person name="Jin C."/>
        </authorList>
    </citation>
    <scope>NUCLEOTIDE SEQUENCE [LARGE SCALE GENOMIC DNA]</scope>
    <source>
        <strain evidence="2 3">AN110305</strain>
    </source>
</reference>
<keyword evidence="1" id="KW-0472">Membrane</keyword>
<comment type="caution">
    <text evidence="2">The sequence shown here is derived from an EMBL/GenBank/DDBJ whole genome shotgun (WGS) entry which is preliminary data.</text>
</comment>